<dbReference type="GO" id="GO:0004553">
    <property type="term" value="F:hydrolase activity, hydrolyzing O-glycosyl compounds"/>
    <property type="evidence" value="ECO:0007669"/>
    <property type="project" value="InterPro"/>
</dbReference>
<accession>A0A1M5GRF8</accession>
<evidence type="ECO:0000313" key="8">
    <source>
        <dbReference type="Proteomes" id="UP000184485"/>
    </source>
</evidence>
<dbReference type="Proteomes" id="UP000184485">
    <property type="component" value="Unassembled WGS sequence"/>
</dbReference>
<protein>
    <submittedName>
        <fullName evidence="7">Soluble lytic murein transglycosylase</fullName>
    </submittedName>
</protein>
<sequence length="716" mass="77399">MIENSRGGRRQRAQLMARVALAALLAATMASETLAQALPKPRSHPARSADATDDLTTSAITPVAKPTTSKASAASLANDISTSFSPSQLGLEAALKLVDAGQIGKAMAIAQLMPDQTNRHIIQWLVAQSGSPDVSVTQITQTAQELSDWPGQALMRRRAEQALQRMNADPETIVSAFANTKPGSDEGLILLTGALVATGRTKDAAALLRPRWRKDSFSSSNEAAILKQFSGLLTPADHKARMDMFLYNDDAAEGLAVSKMLDRNMQALAAARAAVITKSANAGALLAKVPGSLRKDPGYIYSATQYLRRSERYKEAAAMMLTAPRNAEQLVDPDAWWVERRVLSREMLDMGDPRTAYKLASEHAAESSANQADAEFHAGWYALRFLNDPATARRHFAAIQAASSMPLSQSRAEYWLGRAAEAMGDRNEAIAQYRLAAAYPTTFYGQIASAKLGMKQLSLSGPGSADNATRKRFANREMVQALQRLSAAGYDDRARAFYMQLADTLTSPTEVGLLAQMAEKEGQHQVALQIGKKAYVRGLPVDTLAFPIAAIPRAVKTTAVEKSVVYAVARQESAFNPAAVSHAGARGLLQLMPGTAKMVAKAAGVPYSLQRLTSDPGYNATLGAAHLGDLVGDFNGSYIMAFAAYNAGKSRVVQWVQQYGDPRDPNVDAIDWIERIPYTETRNYVMRCTENLQVYRARLGEPALVINRDLHRGGPT</sequence>
<feature type="signal peptide" evidence="5">
    <location>
        <begin position="1"/>
        <end position="35"/>
    </location>
</feature>
<comment type="similarity">
    <text evidence="2">Belongs to the virb1 family.</text>
</comment>
<evidence type="ECO:0000256" key="4">
    <source>
        <dbReference type="SAM" id="MobiDB-lite"/>
    </source>
</evidence>
<dbReference type="AlphaFoldDB" id="A0A1M5GRF8"/>
<dbReference type="GO" id="GO:0000270">
    <property type="term" value="P:peptidoglycan metabolic process"/>
    <property type="evidence" value="ECO:0007669"/>
    <property type="project" value="InterPro"/>
</dbReference>
<evidence type="ECO:0000256" key="3">
    <source>
        <dbReference type="ARBA" id="ARBA00022729"/>
    </source>
</evidence>
<gene>
    <name evidence="7" type="ORF">SAMN02745157_3498</name>
</gene>
<dbReference type="STRING" id="1122133.SAMN02745157_3498"/>
<keyword evidence="8" id="KW-1185">Reference proteome</keyword>
<dbReference type="Gene3D" id="1.10.530.10">
    <property type="match status" value="1"/>
</dbReference>
<evidence type="ECO:0000256" key="5">
    <source>
        <dbReference type="SAM" id="SignalP"/>
    </source>
</evidence>
<reference evidence="7 8" key="1">
    <citation type="submission" date="2016-11" db="EMBL/GenBank/DDBJ databases">
        <authorList>
            <person name="Jaros S."/>
            <person name="Januszkiewicz K."/>
            <person name="Wedrychowicz H."/>
        </authorList>
    </citation>
    <scope>NUCLEOTIDE SEQUENCE [LARGE SCALE GENOMIC DNA]</scope>
    <source>
        <strain evidence="7 8">DSM 19436</strain>
    </source>
</reference>
<name>A0A1M5GRF8_9HYPH</name>
<evidence type="ECO:0000313" key="7">
    <source>
        <dbReference type="EMBL" id="SHG06305.1"/>
    </source>
</evidence>
<dbReference type="InterPro" id="IPR008939">
    <property type="entry name" value="Lytic_TGlycosylase_superhlx_U"/>
</dbReference>
<dbReference type="GO" id="GO:0008933">
    <property type="term" value="F:peptidoglycan lytic transglycosylase activity"/>
    <property type="evidence" value="ECO:0007669"/>
    <property type="project" value="InterPro"/>
</dbReference>
<dbReference type="PANTHER" id="PTHR37423:SF2">
    <property type="entry name" value="MEMBRANE-BOUND LYTIC MUREIN TRANSGLYCOSYLASE C"/>
    <property type="match status" value="1"/>
</dbReference>
<comment type="similarity">
    <text evidence="1">Belongs to the transglycosylase Slt family.</text>
</comment>
<dbReference type="GO" id="GO:0042597">
    <property type="term" value="C:periplasmic space"/>
    <property type="evidence" value="ECO:0007669"/>
    <property type="project" value="InterPro"/>
</dbReference>
<proteinExistence type="inferred from homology"/>
<evidence type="ECO:0000256" key="2">
    <source>
        <dbReference type="ARBA" id="ARBA00009387"/>
    </source>
</evidence>
<dbReference type="PROSITE" id="PS00922">
    <property type="entry name" value="TRANSGLYCOSYLASE"/>
    <property type="match status" value="1"/>
</dbReference>
<dbReference type="SUPFAM" id="SSF53955">
    <property type="entry name" value="Lysozyme-like"/>
    <property type="match status" value="1"/>
</dbReference>
<dbReference type="SUPFAM" id="SSF48435">
    <property type="entry name" value="Bacterial muramidases"/>
    <property type="match status" value="1"/>
</dbReference>
<dbReference type="GO" id="GO:0016020">
    <property type="term" value="C:membrane"/>
    <property type="evidence" value="ECO:0007669"/>
    <property type="project" value="InterPro"/>
</dbReference>
<dbReference type="EMBL" id="FQUP01000003">
    <property type="protein sequence ID" value="SHG06305.1"/>
    <property type="molecule type" value="Genomic_DNA"/>
</dbReference>
<feature type="region of interest" description="Disordered" evidence="4">
    <location>
        <begin position="37"/>
        <end position="70"/>
    </location>
</feature>
<dbReference type="InterPro" id="IPR000189">
    <property type="entry name" value="Transglyc_AS"/>
</dbReference>
<dbReference type="InterPro" id="IPR023346">
    <property type="entry name" value="Lysozyme-like_dom_sf"/>
</dbReference>
<dbReference type="RefSeq" id="WP_073055172.1">
    <property type="nucleotide sequence ID" value="NZ_FQUP01000003.1"/>
</dbReference>
<dbReference type="CDD" id="cd13401">
    <property type="entry name" value="Slt70-like"/>
    <property type="match status" value="1"/>
</dbReference>
<evidence type="ECO:0000256" key="1">
    <source>
        <dbReference type="ARBA" id="ARBA00007734"/>
    </source>
</evidence>
<feature type="chain" id="PRO_5012228978" evidence="5">
    <location>
        <begin position="36"/>
        <end position="716"/>
    </location>
</feature>
<dbReference type="Gene3D" id="1.25.20.10">
    <property type="entry name" value="Bacterial muramidases"/>
    <property type="match status" value="1"/>
</dbReference>
<keyword evidence="3 5" id="KW-0732">Signal</keyword>
<organism evidence="7 8">
    <name type="scientific">Kaistia soli DSM 19436</name>
    <dbReference type="NCBI Taxonomy" id="1122133"/>
    <lineage>
        <taxon>Bacteria</taxon>
        <taxon>Pseudomonadati</taxon>
        <taxon>Pseudomonadota</taxon>
        <taxon>Alphaproteobacteria</taxon>
        <taxon>Hyphomicrobiales</taxon>
        <taxon>Kaistiaceae</taxon>
        <taxon>Kaistia</taxon>
    </lineage>
</organism>
<dbReference type="Pfam" id="PF01464">
    <property type="entry name" value="SLT"/>
    <property type="match status" value="1"/>
</dbReference>
<feature type="domain" description="Transglycosylase SLT" evidence="6">
    <location>
        <begin position="553"/>
        <end position="662"/>
    </location>
</feature>
<dbReference type="OrthoDB" id="9815002at2"/>
<dbReference type="PANTHER" id="PTHR37423">
    <property type="entry name" value="SOLUBLE LYTIC MUREIN TRANSGLYCOSYLASE-RELATED"/>
    <property type="match status" value="1"/>
</dbReference>
<evidence type="ECO:0000259" key="6">
    <source>
        <dbReference type="Pfam" id="PF01464"/>
    </source>
</evidence>
<dbReference type="InterPro" id="IPR008258">
    <property type="entry name" value="Transglycosylase_SLT_dom_1"/>
</dbReference>